<evidence type="ECO:0000313" key="3">
    <source>
        <dbReference type="EMBL" id="MDQ1121861.1"/>
    </source>
</evidence>
<proteinExistence type="predicted"/>
<feature type="region of interest" description="Disordered" evidence="1">
    <location>
        <begin position="1"/>
        <end position="26"/>
    </location>
</feature>
<keyword evidence="3" id="KW-0503">Monooxygenase</keyword>
<organism evidence="3 4">
    <name type="scientific">Microbacterium trichothecenolyticum</name>
    <name type="common">Aureobacterium trichothecenolyticum</name>
    <dbReference type="NCBI Taxonomy" id="69370"/>
    <lineage>
        <taxon>Bacteria</taxon>
        <taxon>Bacillati</taxon>
        <taxon>Actinomycetota</taxon>
        <taxon>Actinomycetes</taxon>
        <taxon>Micrococcales</taxon>
        <taxon>Microbacteriaceae</taxon>
        <taxon>Microbacterium</taxon>
    </lineage>
</organism>
<dbReference type="Pfam" id="PF03992">
    <property type="entry name" value="ABM"/>
    <property type="match status" value="1"/>
</dbReference>
<dbReference type="Proteomes" id="UP001226691">
    <property type="component" value="Unassembled WGS sequence"/>
</dbReference>
<reference evidence="3 4" key="1">
    <citation type="submission" date="2023-07" db="EMBL/GenBank/DDBJ databases">
        <title>Functional and genomic diversity of the sorghum phyllosphere microbiome.</title>
        <authorList>
            <person name="Shade A."/>
        </authorList>
    </citation>
    <scope>NUCLEOTIDE SEQUENCE [LARGE SCALE GENOMIC DNA]</scope>
    <source>
        <strain evidence="3 4">SORGH_AS_1207</strain>
    </source>
</reference>
<keyword evidence="4" id="KW-1185">Reference proteome</keyword>
<protein>
    <submittedName>
        <fullName evidence="3">Quinol monooxygenase YgiN</fullName>
    </submittedName>
</protein>
<keyword evidence="3" id="KW-0560">Oxidoreductase</keyword>
<sequence length="150" mass="16239">MASTLDVHAHSKASGPDEIPAGDGLSSRDVWQASAGGDLVRAPSVTVMIVRVSEAHTIAGVEDEFVTLLLALVASFPTRYRGLLHHAVLVDQTNPRRVQYVSTWADEHALSEYAGPNWRSQPVTFPDEENFLVAPLALHHYSSVPIDTGT</sequence>
<name>A0ABU0TQB4_MICTR</name>
<dbReference type="EMBL" id="JAUTBF010000001">
    <property type="protein sequence ID" value="MDQ1121861.1"/>
    <property type="molecule type" value="Genomic_DNA"/>
</dbReference>
<dbReference type="InterPro" id="IPR007138">
    <property type="entry name" value="ABM_dom"/>
</dbReference>
<dbReference type="InterPro" id="IPR011008">
    <property type="entry name" value="Dimeric_a/b-barrel"/>
</dbReference>
<dbReference type="SUPFAM" id="SSF54909">
    <property type="entry name" value="Dimeric alpha+beta barrel"/>
    <property type="match status" value="1"/>
</dbReference>
<gene>
    <name evidence="3" type="ORF">QE412_000434</name>
</gene>
<dbReference type="GO" id="GO:0004497">
    <property type="term" value="F:monooxygenase activity"/>
    <property type="evidence" value="ECO:0007669"/>
    <property type="project" value="UniProtKB-KW"/>
</dbReference>
<accession>A0ABU0TQB4</accession>
<evidence type="ECO:0000313" key="4">
    <source>
        <dbReference type="Proteomes" id="UP001226691"/>
    </source>
</evidence>
<comment type="caution">
    <text evidence="3">The sequence shown here is derived from an EMBL/GenBank/DDBJ whole genome shotgun (WGS) entry which is preliminary data.</text>
</comment>
<evidence type="ECO:0000256" key="1">
    <source>
        <dbReference type="SAM" id="MobiDB-lite"/>
    </source>
</evidence>
<feature type="domain" description="ABM" evidence="2">
    <location>
        <begin position="48"/>
        <end position="112"/>
    </location>
</feature>
<evidence type="ECO:0000259" key="2">
    <source>
        <dbReference type="Pfam" id="PF03992"/>
    </source>
</evidence>